<proteinExistence type="predicted"/>
<accession>A0A9P1CSS7</accession>
<protein>
    <submittedName>
        <fullName evidence="5">Tyrosine-specific transport protein 1</fullName>
    </submittedName>
</protein>
<dbReference type="SMART" id="SM00860">
    <property type="entry name" value="SMI1_KNR4"/>
    <property type="match status" value="1"/>
</dbReference>
<keyword evidence="1" id="KW-1133">Transmembrane helix</keyword>
<feature type="domain" description="Knr4/Smi1-like" evidence="3">
    <location>
        <begin position="534"/>
        <end position="671"/>
    </location>
</feature>
<feature type="transmembrane region" description="Helical" evidence="1">
    <location>
        <begin position="138"/>
        <end position="158"/>
    </location>
</feature>
<sequence length="703" mass="78461">MQNFFNFNTLLFSFFVSQTYASLYAQQESLYMALFSEISEARSLLEQLTLVSQNRPSYRSMLESMDAYISELVLGVRLGCPPAVLVAAKPANDPLENILYATSVGVPSVVYDTVRSLRQARGQRLGATQRKFPLEHFILLNVLGALELLVFPLLGAGISGYEADAASPGHVLWVQSVVFAFLAGGVVLALQVVQDLRTPTCGLYNLNEALDDMVEGLRGELQRRLEAAPQDEASSLEPLKIDDDDDCKNTWDNEAWPSLQPRGEEGGQFVRLGKCAGVGLVAALLFVPIASLMETSFSAPALLAIREDNNAQWLQNCFTGVGLVFSLFAAQTFSFLYSQQEAIYLALYSEVSEAKALLEQLALVCKGRPTLAEALQGLEPREDQGRSKSDGELSESFGVDVTSDTHAFQRFSTFTSRPAQLDWSILLDLDMVAEVDGIEEVLLTIRNLSGEVVWGPKRLQTSVSAEDLRSMVADALDVSFHRVRLAGAELIDGQMSLKILGLSGEIQLQLILEDPSDIIRKVQAFIRCDDIEPGLTIEELKEVEQKYGFRFPPDVRDFLQVGLPLGCGWHDWRRLGKVTVSDEDTEDTVSQIQKLHCIPWRVRYSKDRQWDENESLAKAQDLASRVYPLIPLCQHRCIPSVPHECGLPILSMHGCYDNLCHSRNFWTWLEEAAKIPAGVIPQSWKDKTVPVYEVPFWQHWYDI</sequence>
<evidence type="ECO:0000256" key="2">
    <source>
        <dbReference type="SAM" id="SignalP"/>
    </source>
</evidence>
<reference evidence="4" key="1">
    <citation type="submission" date="2022-10" db="EMBL/GenBank/DDBJ databases">
        <authorList>
            <person name="Chen Y."/>
            <person name="Dougan E. K."/>
            <person name="Chan C."/>
            <person name="Rhodes N."/>
            <person name="Thang M."/>
        </authorList>
    </citation>
    <scope>NUCLEOTIDE SEQUENCE</scope>
</reference>
<reference evidence="5 6" key="2">
    <citation type="submission" date="2024-05" db="EMBL/GenBank/DDBJ databases">
        <authorList>
            <person name="Chen Y."/>
            <person name="Shah S."/>
            <person name="Dougan E. K."/>
            <person name="Thang M."/>
            <person name="Chan C."/>
        </authorList>
    </citation>
    <scope>NUCLEOTIDE SEQUENCE [LARGE SCALE GENOMIC DNA]</scope>
</reference>
<dbReference type="OrthoDB" id="437703at2759"/>
<dbReference type="EMBL" id="CAMXCT020002368">
    <property type="protein sequence ID" value="CAL1151039.1"/>
    <property type="molecule type" value="Genomic_DNA"/>
</dbReference>
<dbReference type="InterPro" id="IPR037883">
    <property type="entry name" value="Knr4/Smi1-like_sf"/>
</dbReference>
<feature type="signal peptide" evidence="2">
    <location>
        <begin position="1"/>
        <end position="21"/>
    </location>
</feature>
<evidence type="ECO:0000313" key="4">
    <source>
        <dbReference type="EMBL" id="CAI3997664.1"/>
    </source>
</evidence>
<comment type="caution">
    <text evidence="4">The sequence shown here is derived from an EMBL/GenBank/DDBJ whole genome shotgun (WGS) entry which is preliminary data.</text>
</comment>
<dbReference type="SUPFAM" id="SSF160631">
    <property type="entry name" value="SMI1/KNR4-like"/>
    <property type="match status" value="1"/>
</dbReference>
<feature type="chain" id="PRO_5043270723" evidence="2">
    <location>
        <begin position="22"/>
        <end position="703"/>
    </location>
</feature>
<feature type="transmembrane region" description="Helical" evidence="1">
    <location>
        <begin position="170"/>
        <end position="190"/>
    </location>
</feature>
<name>A0A9P1CSS7_9DINO</name>
<keyword evidence="6" id="KW-1185">Reference proteome</keyword>
<gene>
    <name evidence="4" type="ORF">C1SCF055_LOCUS24023</name>
</gene>
<feature type="transmembrane region" description="Helical" evidence="1">
    <location>
        <begin position="272"/>
        <end position="293"/>
    </location>
</feature>
<evidence type="ECO:0000313" key="5">
    <source>
        <dbReference type="EMBL" id="CAL4784976.1"/>
    </source>
</evidence>
<dbReference type="EMBL" id="CAMXCT030002368">
    <property type="protein sequence ID" value="CAL4784976.1"/>
    <property type="molecule type" value="Genomic_DNA"/>
</dbReference>
<evidence type="ECO:0000256" key="1">
    <source>
        <dbReference type="SAM" id="Phobius"/>
    </source>
</evidence>
<dbReference type="EMBL" id="CAMXCT010002368">
    <property type="protein sequence ID" value="CAI3997664.1"/>
    <property type="molecule type" value="Genomic_DNA"/>
</dbReference>
<dbReference type="PANTHER" id="PTHR32011">
    <property type="entry name" value="OS08G0472400 PROTEIN"/>
    <property type="match status" value="1"/>
</dbReference>
<organism evidence="4">
    <name type="scientific">Cladocopium goreaui</name>
    <dbReference type="NCBI Taxonomy" id="2562237"/>
    <lineage>
        <taxon>Eukaryota</taxon>
        <taxon>Sar</taxon>
        <taxon>Alveolata</taxon>
        <taxon>Dinophyceae</taxon>
        <taxon>Suessiales</taxon>
        <taxon>Symbiodiniaceae</taxon>
        <taxon>Cladocopium</taxon>
    </lineage>
</organism>
<dbReference type="PANTHER" id="PTHR32011:SF2">
    <property type="entry name" value="OS08G0472400 PROTEIN"/>
    <property type="match status" value="1"/>
</dbReference>
<dbReference type="Proteomes" id="UP001152797">
    <property type="component" value="Unassembled WGS sequence"/>
</dbReference>
<keyword evidence="2" id="KW-0732">Signal</keyword>
<keyword evidence="1" id="KW-0472">Membrane</keyword>
<evidence type="ECO:0000259" key="3">
    <source>
        <dbReference type="SMART" id="SM00860"/>
    </source>
</evidence>
<dbReference type="InterPro" id="IPR018958">
    <property type="entry name" value="Knr4/Smi1-like_dom"/>
</dbReference>
<evidence type="ECO:0000313" key="6">
    <source>
        <dbReference type="Proteomes" id="UP001152797"/>
    </source>
</evidence>
<keyword evidence="1" id="KW-0812">Transmembrane</keyword>
<dbReference type="AlphaFoldDB" id="A0A9P1CSS7"/>